<gene>
    <name evidence="2" type="ORF">BE21_43220</name>
</gene>
<sequence length="127" mass="14227">MDELLRQQLSLTPALPYLPGMHDGNVVASRHLEFTPNDGSFARKVRILLSRPHSPVHRENEWIVDIEIEESFKAPVLDYAIGSDPFQALFLAMCKVGDLLKPWRDAGELKWGDSADLGLPSLNHPTV</sequence>
<dbReference type="AlphaFoldDB" id="A0A150TKE2"/>
<reference evidence="2 3" key="1">
    <citation type="submission" date="2014-02" db="EMBL/GenBank/DDBJ databases">
        <title>The small core and large imbalanced accessory genome model reveals a collaborative survival strategy of Sorangium cellulosum strains in nature.</title>
        <authorList>
            <person name="Han K."/>
            <person name="Peng R."/>
            <person name="Blom J."/>
            <person name="Li Y.-Z."/>
        </authorList>
    </citation>
    <scope>NUCLEOTIDE SEQUENCE [LARGE SCALE GENOMIC DNA]</scope>
    <source>
        <strain evidence="2 3">So0007-03</strain>
    </source>
</reference>
<dbReference type="InterPro" id="IPR054241">
    <property type="entry name" value="DUF6968"/>
</dbReference>
<organism evidence="2 3">
    <name type="scientific">Sorangium cellulosum</name>
    <name type="common">Polyangium cellulosum</name>
    <dbReference type="NCBI Taxonomy" id="56"/>
    <lineage>
        <taxon>Bacteria</taxon>
        <taxon>Pseudomonadati</taxon>
        <taxon>Myxococcota</taxon>
        <taxon>Polyangia</taxon>
        <taxon>Polyangiales</taxon>
        <taxon>Polyangiaceae</taxon>
        <taxon>Sorangium</taxon>
    </lineage>
</organism>
<evidence type="ECO:0000313" key="2">
    <source>
        <dbReference type="EMBL" id="KYG05047.1"/>
    </source>
</evidence>
<name>A0A150TKE2_SORCE</name>
<comment type="caution">
    <text evidence="2">The sequence shown here is derived from an EMBL/GenBank/DDBJ whole genome shotgun (WGS) entry which is preliminary data.</text>
</comment>
<evidence type="ECO:0000313" key="3">
    <source>
        <dbReference type="Proteomes" id="UP000075502"/>
    </source>
</evidence>
<protein>
    <recommendedName>
        <fullName evidence="1">DUF6968 domain-containing protein</fullName>
    </recommendedName>
</protein>
<dbReference type="Pfam" id="PF22302">
    <property type="entry name" value="DUF6968"/>
    <property type="match status" value="1"/>
</dbReference>
<dbReference type="Proteomes" id="UP000075502">
    <property type="component" value="Unassembled WGS sequence"/>
</dbReference>
<evidence type="ECO:0000259" key="1">
    <source>
        <dbReference type="Pfam" id="PF22302"/>
    </source>
</evidence>
<feature type="domain" description="DUF6968" evidence="1">
    <location>
        <begin position="29"/>
        <end position="120"/>
    </location>
</feature>
<accession>A0A150TKE2</accession>
<dbReference type="EMBL" id="JEME01002191">
    <property type="protein sequence ID" value="KYG05047.1"/>
    <property type="molecule type" value="Genomic_DNA"/>
</dbReference>
<proteinExistence type="predicted"/>